<name>A0A1C7D7M8_9SPHN</name>
<dbReference type="PATRIC" id="fig|645517.4.peg.1170"/>
<evidence type="ECO:0000313" key="1">
    <source>
        <dbReference type="EMBL" id="ANU07484.1"/>
    </source>
</evidence>
<gene>
    <name evidence="1" type="ORF">A6F65_01177</name>
</gene>
<organism evidence="1 2">
    <name type="scientific">Paraurantiacibacter namhicola</name>
    <dbReference type="NCBI Taxonomy" id="645517"/>
    <lineage>
        <taxon>Bacteria</taxon>
        <taxon>Pseudomonadati</taxon>
        <taxon>Pseudomonadota</taxon>
        <taxon>Alphaproteobacteria</taxon>
        <taxon>Sphingomonadales</taxon>
        <taxon>Erythrobacteraceae</taxon>
        <taxon>Paraurantiacibacter</taxon>
    </lineage>
</organism>
<sequence>MNLSQVLQQSGVIESMARELNIDEQTARMGAGALLPAIVAGMGRQTTSAPGAGGLGGLGEILGGALGGTQPSGGGLGGALGGGLGGGLGGILLDAVLKKDPTPTSPGNDILGQIFGSKDVSRGVAEEVAGSTGISSDILKKMLPILAMAVIGYMMKEKQGSGAAPQGGALGGALGGILGQVVTGMMKR</sequence>
<dbReference type="AlphaFoldDB" id="A0A1C7D7M8"/>
<keyword evidence="2" id="KW-1185">Reference proteome</keyword>
<evidence type="ECO:0008006" key="3">
    <source>
        <dbReference type="Google" id="ProtNLM"/>
    </source>
</evidence>
<dbReference type="Proteomes" id="UP000092698">
    <property type="component" value="Chromosome"/>
</dbReference>
<dbReference type="RefSeq" id="WP_067786746.1">
    <property type="nucleotide sequence ID" value="NZ_CP016545.1"/>
</dbReference>
<dbReference type="EMBL" id="CP016545">
    <property type="protein sequence ID" value="ANU07484.1"/>
    <property type="molecule type" value="Genomic_DNA"/>
</dbReference>
<dbReference type="KEGG" id="anh:A6F65_01177"/>
<protein>
    <recommendedName>
        <fullName evidence="3">DUF937 domain-containing protein</fullName>
    </recommendedName>
</protein>
<dbReference type="STRING" id="645517.A6F65_01177"/>
<reference evidence="1 2" key="1">
    <citation type="submission" date="2016-07" db="EMBL/GenBank/DDBJ databases">
        <title>Complete genome sequence of Altererythrobacter namhicola JCM 16345T, containing esterase-encoding genes.</title>
        <authorList>
            <person name="Cheng H."/>
            <person name="Wu Y.-H."/>
            <person name="Jian S.-L."/>
            <person name="Huo Y.-Y."/>
            <person name="Wang C.-S."/>
            <person name="Xu X.-W."/>
        </authorList>
    </citation>
    <scope>NUCLEOTIDE SEQUENCE [LARGE SCALE GENOMIC DNA]</scope>
    <source>
        <strain evidence="1 2">JCM 16345</strain>
    </source>
</reference>
<dbReference type="InterPro" id="IPR009282">
    <property type="entry name" value="DUF937"/>
</dbReference>
<accession>A0A1C7D7M8</accession>
<dbReference type="OrthoDB" id="5526542at2"/>
<proteinExistence type="predicted"/>
<evidence type="ECO:0000313" key="2">
    <source>
        <dbReference type="Proteomes" id="UP000092698"/>
    </source>
</evidence>
<dbReference type="Pfam" id="PF06078">
    <property type="entry name" value="DUF937"/>
    <property type="match status" value="1"/>
</dbReference>